<evidence type="ECO:0000313" key="3">
    <source>
        <dbReference type="Proteomes" id="UP001607302"/>
    </source>
</evidence>
<keyword evidence="3" id="KW-1185">Reference proteome</keyword>
<comment type="caution">
    <text evidence="2">The sequence shown here is derived from an EMBL/GenBank/DDBJ whole genome shotgun (WGS) entry which is preliminary data.</text>
</comment>
<evidence type="ECO:0000313" key="2">
    <source>
        <dbReference type="EMBL" id="KAL2717535.1"/>
    </source>
</evidence>
<dbReference type="EMBL" id="JAUDFV010000153">
    <property type="protein sequence ID" value="KAL2717535.1"/>
    <property type="molecule type" value="Genomic_DNA"/>
</dbReference>
<feature type="compositionally biased region" description="Acidic residues" evidence="1">
    <location>
        <begin position="49"/>
        <end position="71"/>
    </location>
</feature>
<accession>A0ABD2ACG1</accession>
<organism evidence="2 3">
    <name type="scientific">Vespula squamosa</name>
    <name type="common">Southern yellow jacket</name>
    <name type="synonym">Wasp</name>
    <dbReference type="NCBI Taxonomy" id="30214"/>
    <lineage>
        <taxon>Eukaryota</taxon>
        <taxon>Metazoa</taxon>
        <taxon>Ecdysozoa</taxon>
        <taxon>Arthropoda</taxon>
        <taxon>Hexapoda</taxon>
        <taxon>Insecta</taxon>
        <taxon>Pterygota</taxon>
        <taxon>Neoptera</taxon>
        <taxon>Endopterygota</taxon>
        <taxon>Hymenoptera</taxon>
        <taxon>Apocrita</taxon>
        <taxon>Aculeata</taxon>
        <taxon>Vespoidea</taxon>
        <taxon>Vespidae</taxon>
        <taxon>Vespinae</taxon>
        <taxon>Vespula</taxon>
    </lineage>
</organism>
<sequence>MIVRCRSVPISSNVLCRLNGTTRRREGKNKSRVSVASKRIKKRNVVGANDDDDGDDDGDDDDDNDDDNDDDYDYDEVVLCAFVVILLTHFRCDARCAATKATDPREGSGGGEGGREGEGGGGGKGGVHVREREKKEEVEKIEGRKEEEITTASTIFDLGPSQRFVI</sequence>
<gene>
    <name evidence="2" type="ORF">V1478_013235</name>
</gene>
<evidence type="ECO:0000256" key="1">
    <source>
        <dbReference type="SAM" id="MobiDB-lite"/>
    </source>
</evidence>
<reference evidence="2 3" key="1">
    <citation type="journal article" date="2024" name="Ann. Entomol. Soc. Am.">
        <title>Genomic analyses of the southern and eastern yellowjacket wasps (Hymenoptera: Vespidae) reveal evolutionary signatures of social life.</title>
        <authorList>
            <person name="Catto M.A."/>
            <person name="Caine P.B."/>
            <person name="Orr S.E."/>
            <person name="Hunt B.G."/>
            <person name="Goodisman M.A.D."/>
        </authorList>
    </citation>
    <scope>NUCLEOTIDE SEQUENCE [LARGE SCALE GENOMIC DNA]</scope>
    <source>
        <strain evidence="2">233</strain>
        <tissue evidence="2">Head and thorax</tissue>
    </source>
</reference>
<feature type="region of interest" description="Disordered" evidence="1">
    <location>
        <begin position="21"/>
        <end position="71"/>
    </location>
</feature>
<protein>
    <submittedName>
        <fullName evidence="2">Uncharacterized protein</fullName>
    </submittedName>
</protein>
<dbReference type="AlphaFoldDB" id="A0ABD2ACG1"/>
<proteinExistence type="predicted"/>
<name>A0ABD2ACG1_VESSQ</name>
<feature type="compositionally biased region" description="Basic and acidic residues" evidence="1">
    <location>
        <begin position="128"/>
        <end position="146"/>
    </location>
</feature>
<dbReference type="Proteomes" id="UP001607302">
    <property type="component" value="Unassembled WGS sequence"/>
</dbReference>
<feature type="region of interest" description="Disordered" evidence="1">
    <location>
        <begin position="98"/>
        <end position="146"/>
    </location>
</feature>